<feature type="compositionally biased region" description="Acidic residues" evidence="1">
    <location>
        <begin position="64"/>
        <end position="85"/>
    </location>
</feature>
<feature type="region of interest" description="Disordered" evidence="1">
    <location>
        <begin position="23"/>
        <end position="105"/>
    </location>
</feature>
<evidence type="ECO:0000313" key="4">
    <source>
        <dbReference type="Proteomes" id="UP000237438"/>
    </source>
</evidence>
<keyword evidence="2" id="KW-1133">Transmembrane helix</keyword>
<comment type="caution">
    <text evidence="3">The sequence shown here is derived from an EMBL/GenBank/DDBJ whole genome shotgun (WGS) entry which is preliminary data.</text>
</comment>
<proteinExistence type="predicted"/>
<protein>
    <submittedName>
        <fullName evidence="3">Uncharacterized protein</fullName>
    </submittedName>
</protein>
<gene>
    <name evidence="3" type="ORF">EPUL_001761</name>
</gene>
<dbReference type="Proteomes" id="UP000237438">
    <property type="component" value="Unassembled WGS sequence"/>
</dbReference>
<evidence type="ECO:0000256" key="1">
    <source>
        <dbReference type="SAM" id="MobiDB-lite"/>
    </source>
</evidence>
<organism evidence="3 4">
    <name type="scientific">Erysiphe pulchra</name>
    <dbReference type="NCBI Taxonomy" id="225359"/>
    <lineage>
        <taxon>Eukaryota</taxon>
        <taxon>Fungi</taxon>
        <taxon>Dikarya</taxon>
        <taxon>Ascomycota</taxon>
        <taxon>Pezizomycotina</taxon>
        <taxon>Leotiomycetes</taxon>
        <taxon>Erysiphales</taxon>
        <taxon>Erysiphaceae</taxon>
        <taxon>Erysiphe</taxon>
    </lineage>
</organism>
<dbReference type="OrthoDB" id="3600034at2759"/>
<dbReference type="AlphaFoldDB" id="A0A2S4PUJ6"/>
<evidence type="ECO:0000313" key="3">
    <source>
        <dbReference type="EMBL" id="POS85689.1"/>
    </source>
</evidence>
<sequence length="199" mass="21280">MAVDPTAEPSLMEAAAAANCIPTATACPDSPTRQNSTINFPKLPSPTSLVPFVPGPIPDKKDDNDDDDDDDDDEDDKDDHDDDDDVSNKPGIPEKIPPMPTKVPGQHVMPDDHYLETVTMTTTVCVPTVITSVITHKKPGPTPRPVQIPNPDKVYMPKPTASAFKPDKFAPRFTGAASVAELSSSLVFLVGAVVYLSFA</sequence>
<feature type="transmembrane region" description="Helical" evidence="2">
    <location>
        <begin position="173"/>
        <end position="198"/>
    </location>
</feature>
<name>A0A2S4PUJ6_9PEZI</name>
<keyword evidence="2" id="KW-0812">Transmembrane</keyword>
<keyword evidence="2" id="KW-0472">Membrane</keyword>
<reference evidence="3 4" key="1">
    <citation type="submission" date="2017-10" db="EMBL/GenBank/DDBJ databases">
        <title>Development of genomic resources for the powdery mildew, Erysiphe pulchra.</title>
        <authorList>
            <person name="Wadl P.A."/>
            <person name="Mack B.M."/>
            <person name="Moore G."/>
            <person name="Beltz S.B."/>
        </authorList>
    </citation>
    <scope>NUCLEOTIDE SEQUENCE [LARGE SCALE GENOMIC DNA]</scope>
    <source>
        <strain evidence="3">Cflorida</strain>
    </source>
</reference>
<dbReference type="EMBL" id="PEDP01000529">
    <property type="protein sequence ID" value="POS85689.1"/>
    <property type="molecule type" value="Genomic_DNA"/>
</dbReference>
<evidence type="ECO:0000256" key="2">
    <source>
        <dbReference type="SAM" id="Phobius"/>
    </source>
</evidence>
<keyword evidence="4" id="KW-1185">Reference proteome</keyword>
<accession>A0A2S4PUJ6</accession>